<evidence type="ECO:0000313" key="3">
    <source>
        <dbReference type="EMBL" id="GBG84238.1"/>
    </source>
</evidence>
<gene>
    <name evidence="3" type="ORF">CBR_g38209</name>
</gene>
<dbReference type="EMBL" id="BFEA01000468">
    <property type="protein sequence ID" value="GBG84238.1"/>
    <property type="molecule type" value="Genomic_DNA"/>
</dbReference>
<dbReference type="Pfam" id="PF14881">
    <property type="entry name" value="Tubulin_3"/>
    <property type="match status" value="1"/>
</dbReference>
<feature type="domain" description="DML1/Misato tubulin" evidence="2">
    <location>
        <begin position="75"/>
        <end position="264"/>
    </location>
</feature>
<dbReference type="InterPro" id="IPR029209">
    <property type="entry name" value="DML1/Misato_tubulin"/>
</dbReference>
<dbReference type="Gene3D" id="3.40.50.1440">
    <property type="entry name" value="Tubulin/FtsZ, GTPase domain"/>
    <property type="match status" value="1"/>
</dbReference>
<sequence>DGRTAVYRSERIEKNAFLQSLDNEEEEMEEKHSQQQRTCGVQTGTDEVGEGTSRTTTCTAAEKDRERAEVLEIGVQYWTDYAKWEFHHKSVLEVGGVWQTEPSSLAGFGDGRDLVRSAEMLEAINDRIRFFVEECDHLQGFQAIVDDSGGFAAVAADVLSEIADDYGRSPCLLFSVRPPVAAGGSISASQRSISEINNSLSYGVLSGLATCYVPMGRKEFMPQGSELGSGQGYFPHIVVNEAKPYHTSALYAAAIEACTLPWRLRREGSALAAEGPLGCTDLHSIVNMLHLRARMNIAAAAIAFPTSAISGPNAQASLMKAEKERMDEKCVHMTSQLKWLTEGMSDDRISSSLSSSASTALATVSGRPFSEMNVLRGARVSDPATGGYVTASVGDANAALCDSLSKEQRPMIMRHIVVAQQPLALPLPFPRLFRPYVTEHGDIEGAAAHQGRSFEPWRLKGGADVTSAPILARLSATAAILPALETAQDKLGPSSSRTGVADVLEKWGFSRVEVEEIRERLSDLVVGYGGGEGDEGDFMDFEDD</sequence>
<evidence type="ECO:0000313" key="4">
    <source>
        <dbReference type="Proteomes" id="UP000265515"/>
    </source>
</evidence>
<feature type="non-terminal residue" evidence="3">
    <location>
        <position position="1"/>
    </location>
</feature>
<accession>A0A388LPI1</accession>
<dbReference type="OrthoDB" id="271881at2759"/>
<evidence type="ECO:0000256" key="1">
    <source>
        <dbReference type="SAM" id="MobiDB-lite"/>
    </source>
</evidence>
<dbReference type="SUPFAM" id="SSF52490">
    <property type="entry name" value="Tubulin nucleotide-binding domain-like"/>
    <property type="match status" value="1"/>
</dbReference>
<dbReference type="InterPro" id="IPR049942">
    <property type="entry name" value="DML1/Misato"/>
</dbReference>
<organism evidence="3 4">
    <name type="scientific">Chara braunii</name>
    <name type="common">Braun's stonewort</name>
    <dbReference type="NCBI Taxonomy" id="69332"/>
    <lineage>
        <taxon>Eukaryota</taxon>
        <taxon>Viridiplantae</taxon>
        <taxon>Streptophyta</taxon>
        <taxon>Charophyceae</taxon>
        <taxon>Charales</taxon>
        <taxon>Characeae</taxon>
        <taxon>Chara</taxon>
    </lineage>
</organism>
<keyword evidence="4" id="KW-1185">Reference proteome</keyword>
<dbReference type="GO" id="GO:0007005">
    <property type="term" value="P:mitochondrion organization"/>
    <property type="evidence" value="ECO:0007669"/>
    <property type="project" value="InterPro"/>
</dbReference>
<dbReference type="AlphaFoldDB" id="A0A388LPI1"/>
<dbReference type="PANTHER" id="PTHR13391:SF0">
    <property type="entry name" value="PROTEIN MISATO HOMOLOG 1"/>
    <property type="match status" value="1"/>
</dbReference>
<dbReference type="STRING" id="69332.A0A388LPI1"/>
<feature type="region of interest" description="Disordered" evidence="1">
    <location>
        <begin position="23"/>
        <end position="60"/>
    </location>
</feature>
<dbReference type="GO" id="GO:0005737">
    <property type="term" value="C:cytoplasm"/>
    <property type="evidence" value="ECO:0007669"/>
    <property type="project" value="TreeGrafter"/>
</dbReference>
<comment type="caution">
    <text evidence="3">The sequence shown here is derived from an EMBL/GenBank/DDBJ whole genome shotgun (WGS) entry which is preliminary data.</text>
</comment>
<name>A0A388LPI1_CHABU</name>
<dbReference type="OMA" id="RMAAYGC"/>
<dbReference type="InterPro" id="IPR036525">
    <property type="entry name" value="Tubulin/FtsZ_GTPase_sf"/>
</dbReference>
<dbReference type="PANTHER" id="PTHR13391">
    <property type="entry name" value="MITOCHONDRIAL DISTRIBUTION REGULATOR MISATO"/>
    <property type="match status" value="1"/>
</dbReference>
<feature type="compositionally biased region" description="Polar residues" evidence="1">
    <location>
        <begin position="35"/>
        <end position="45"/>
    </location>
</feature>
<dbReference type="Gramene" id="GBG84238">
    <property type="protein sequence ID" value="GBG84238"/>
    <property type="gene ID" value="CBR_g38209"/>
</dbReference>
<dbReference type="Proteomes" id="UP000265515">
    <property type="component" value="Unassembled WGS sequence"/>
</dbReference>
<evidence type="ECO:0000259" key="2">
    <source>
        <dbReference type="Pfam" id="PF14881"/>
    </source>
</evidence>
<proteinExistence type="predicted"/>
<reference evidence="3 4" key="1">
    <citation type="journal article" date="2018" name="Cell">
        <title>The Chara Genome: Secondary Complexity and Implications for Plant Terrestrialization.</title>
        <authorList>
            <person name="Nishiyama T."/>
            <person name="Sakayama H."/>
            <person name="Vries J.D."/>
            <person name="Buschmann H."/>
            <person name="Saint-Marcoux D."/>
            <person name="Ullrich K.K."/>
            <person name="Haas F.B."/>
            <person name="Vanderstraeten L."/>
            <person name="Becker D."/>
            <person name="Lang D."/>
            <person name="Vosolsobe S."/>
            <person name="Rombauts S."/>
            <person name="Wilhelmsson P.K.I."/>
            <person name="Janitza P."/>
            <person name="Kern R."/>
            <person name="Heyl A."/>
            <person name="Rumpler F."/>
            <person name="Villalobos L.I.A.C."/>
            <person name="Clay J.M."/>
            <person name="Skokan R."/>
            <person name="Toyoda A."/>
            <person name="Suzuki Y."/>
            <person name="Kagoshima H."/>
            <person name="Schijlen E."/>
            <person name="Tajeshwar N."/>
            <person name="Catarino B."/>
            <person name="Hetherington A.J."/>
            <person name="Saltykova A."/>
            <person name="Bonnot C."/>
            <person name="Breuninger H."/>
            <person name="Symeonidi A."/>
            <person name="Radhakrishnan G.V."/>
            <person name="Van Nieuwerburgh F."/>
            <person name="Deforce D."/>
            <person name="Chang C."/>
            <person name="Karol K.G."/>
            <person name="Hedrich R."/>
            <person name="Ulvskov P."/>
            <person name="Glockner G."/>
            <person name="Delwiche C.F."/>
            <person name="Petrasek J."/>
            <person name="Van de Peer Y."/>
            <person name="Friml J."/>
            <person name="Beilby M."/>
            <person name="Dolan L."/>
            <person name="Kohara Y."/>
            <person name="Sugano S."/>
            <person name="Fujiyama A."/>
            <person name="Delaux P.-M."/>
            <person name="Quint M."/>
            <person name="TheiBen G."/>
            <person name="Hagemann M."/>
            <person name="Harholt J."/>
            <person name="Dunand C."/>
            <person name="Zachgo S."/>
            <person name="Langdale J."/>
            <person name="Maumus F."/>
            <person name="Straeten D.V.D."/>
            <person name="Gould S.B."/>
            <person name="Rensing S.A."/>
        </authorList>
    </citation>
    <scope>NUCLEOTIDE SEQUENCE [LARGE SCALE GENOMIC DNA]</scope>
    <source>
        <strain evidence="3 4">S276</strain>
    </source>
</reference>
<protein>
    <recommendedName>
        <fullName evidence="2">DML1/Misato tubulin domain-containing protein</fullName>
    </recommendedName>
</protein>